<keyword evidence="5" id="KW-0378">Hydrolase</keyword>
<dbReference type="GO" id="GO:0016787">
    <property type="term" value="F:hydrolase activity"/>
    <property type="evidence" value="ECO:0007669"/>
    <property type="project" value="UniProtKB-KW"/>
</dbReference>
<dbReference type="Gene3D" id="3.30.70.360">
    <property type="match status" value="1"/>
</dbReference>
<proteinExistence type="inferred from homology"/>
<comment type="cofactor">
    <cofactor evidence="2">
        <name>Zn(2+)</name>
        <dbReference type="ChEBI" id="CHEBI:29105"/>
    </cofactor>
</comment>
<dbReference type="PANTHER" id="PTHR43808">
    <property type="entry name" value="ACETYLORNITHINE DEACETYLASE"/>
    <property type="match status" value="1"/>
</dbReference>
<organism evidence="9 10">
    <name type="scientific">Mycena albidolilacea</name>
    <dbReference type="NCBI Taxonomy" id="1033008"/>
    <lineage>
        <taxon>Eukaryota</taxon>
        <taxon>Fungi</taxon>
        <taxon>Dikarya</taxon>
        <taxon>Basidiomycota</taxon>
        <taxon>Agaricomycotina</taxon>
        <taxon>Agaricomycetes</taxon>
        <taxon>Agaricomycetidae</taxon>
        <taxon>Agaricales</taxon>
        <taxon>Marasmiineae</taxon>
        <taxon>Mycenaceae</taxon>
        <taxon>Mycena</taxon>
    </lineage>
</organism>
<gene>
    <name evidence="9" type="ORF">DFH08DRAFT_781982</name>
</gene>
<dbReference type="PANTHER" id="PTHR43808:SF32">
    <property type="entry name" value="ARGE_DAPE-RELATED DEACYLASE"/>
    <property type="match status" value="1"/>
</dbReference>
<feature type="domain" description="Peptidase M20 dimerisation" evidence="8">
    <location>
        <begin position="229"/>
        <end position="342"/>
    </location>
</feature>
<dbReference type="Pfam" id="PF07687">
    <property type="entry name" value="M20_dimer"/>
    <property type="match status" value="1"/>
</dbReference>
<dbReference type="Pfam" id="PF01546">
    <property type="entry name" value="Peptidase_M20"/>
    <property type="match status" value="1"/>
</dbReference>
<dbReference type="SUPFAM" id="SSF55031">
    <property type="entry name" value="Bacterial exopeptidase dimerisation domain"/>
    <property type="match status" value="1"/>
</dbReference>
<accession>A0AAD7EQ53</accession>
<dbReference type="EMBL" id="JARIHO010000023">
    <property type="protein sequence ID" value="KAJ7343386.1"/>
    <property type="molecule type" value="Genomic_DNA"/>
</dbReference>
<evidence type="ECO:0000256" key="3">
    <source>
        <dbReference type="ARBA" id="ARBA00006247"/>
    </source>
</evidence>
<evidence type="ECO:0000256" key="6">
    <source>
        <dbReference type="ARBA" id="ARBA00022833"/>
    </source>
</evidence>
<evidence type="ECO:0000313" key="10">
    <source>
        <dbReference type="Proteomes" id="UP001218218"/>
    </source>
</evidence>
<dbReference type="SUPFAM" id="SSF53187">
    <property type="entry name" value="Zn-dependent exopeptidases"/>
    <property type="match status" value="1"/>
</dbReference>
<evidence type="ECO:0000259" key="8">
    <source>
        <dbReference type="Pfam" id="PF07687"/>
    </source>
</evidence>
<dbReference type="NCBIfam" id="TIGR01910">
    <property type="entry name" value="DapE-ArgE"/>
    <property type="match status" value="1"/>
</dbReference>
<keyword evidence="7" id="KW-0170">Cobalt</keyword>
<evidence type="ECO:0000256" key="7">
    <source>
        <dbReference type="ARBA" id="ARBA00023285"/>
    </source>
</evidence>
<comment type="cofactor">
    <cofactor evidence="1">
        <name>Co(2+)</name>
        <dbReference type="ChEBI" id="CHEBI:48828"/>
    </cofactor>
</comment>
<dbReference type="Gene3D" id="3.40.630.10">
    <property type="entry name" value="Zn peptidases"/>
    <property type="match status" value="1"/>
</dbReference>
<name>A0AAD7EQ53_9AGAR</name>
<keyword evidence="6" id="KW-0862">Zinc</keyword>
<sequence>MFIDSGKLSLSQLAAIQQASKDVLEDATHFLTQLIKIDTTNPPGRNYHEIAVLIKDHLRSLQYDANLLKVASEDLPILAPHDTDLHERVNVLGRLKSKSNSPNLVTVDGKTREKTLNFNGHTDVVPAGDLSTWTHPPFGAEIVEGVIYGRGVSDMKGGLAAGIWAVEAVRRAGLVLKGTVEQSAVVDEETTGNRNAGAGWLVEHGHVSPETCDAVVITEPLNVENVCLGHRGAIWGTVTFSGRASHGATPQRGINALVHAATFILRANEKIGVYLAEKRDPRVIPEEAQGASLTFTVLEAGSNTNSVPDLATLRFDRRLVPSESLDEARSQILSVLDELAKEIPELSYKYTENYSTEPVWVDEELEVCKIWRGAVETVLKRPAGIVCSPGSDDQRFFVRGGIPQTIVYGPGNIRNIHNKDEGLDLEDFRKSIEVMAIGVAEFLGVD</sequence>
<evidence type="ECO:0000256" key="1">
    <source>
        <dbReference type="ARBA" id="ARBA00001941"/>
    </source>
</evidence>
<comment type="similarity">
    <text evidence="3">Belongs to the peptidase M20A family.</text>
</comment>
<protein>
    <submittedName>
        <fullName evidence="9">Succinyl-diaminopimelate desuccinylase</fullName>
    </submittedName>
</protein>
<dbReference type="InterPro" id="IPR050072">
    <property type="entry name" value="Peptidase_M20A"/>
</dbReference>
<evidence type="ECO:0000256" key="5">
    <source>
        <dbReference type="ARBA" id="ARBA00022801"/>
    </source>
</evidence>
<evidence type="ECO:0000256" key="2">
    <source>
        <dbReference type="ARBA" id="ARBA00001947"/>
    </source>
</evidence>
<keyword evidence="4" id="KW-0479">Metal-binding</keyword>
<dbReference type="InterPro" id="IPR036264">
    <property type="entry name" value="Bact_exopeptidase_dim_dom"/>
</dbReference>
<dbReference type="AlphaFoldDB" id="A0AAD7EQ53"/>
<evidence type="ECO:0000256" key="4">
    <source>
        <dbReference type="ARBA" id="ARBA00022723"/>
    </source>
</evidence>
<reference evidence="9" key="1">
    <citation type="submission" date="2023-03" db="EMBL/GenBank/DDBJ databases">
        <title>Massive genome expansion in bonnet fungi (Mycena s.s.) driven by repeated elements and novel gene families across ecological guilds.</title>
        <authorList>
            <consortium name="Lawrence Berkeley National Laboratory"/>
            <person name="Harder C.B."/>
            <person name="Miyauchi S."/>
            <person name="Viragh M."/>
            <person name="Kuo A."/>
            <person name="Thoen E."/>
            <person name="Andreopoulos B."/>
            <person name="Lu D."/>
            <person name="Skrede I."/>
            <person name="Drula E."/>
            <person name="Henrissat B."/>
            <person name="Morin E."/>
            <person name="Kohler A."/>
            <person name="Barry K."/>
            <person name="LaButti K."/>
            <person name="Morin E."/>
            <person name="Salamov A."/>
            <person name="Lipzen A."/>
            <person name="Mereny Z."/>
            <person name="Hegedus B."/>
            <person name="Baldrian P."/>
            <person name="Stursova M."/>
            <person name="Weitz H."/>
            <person name="Taylor A."/>
            <person name="Grigoriev I.V."/>
            <person name="Nagy L.G."/>
            <person name="Martin F."/>
            <person name="Kauserud H."/>
        </authorList>
    </citation>
    <scope>NUCLEOTIDE SEQUENCE</scope>
    <source>
        <strain evidence="9">CBHHK002</strain>
    </source>
</reference>
<dbReference type="InterPro" id="IPR002933">
    <property type="entry name" value="Peptidase_M20"/>
</dbReference>
<dbReference type="InterPro" id="IPR010182">
    <property type="entry name" value="ArgE/DapE"/>
</dbReference>
<keyword evidence="10" id="KW-1185">Reference proteome</keyword>
<dbReference type="InterPro" id="IPR011650">
    <property type="entry name" value="Peptidase_M20_dimer"/>
</dbReference>
<comment type="caution">
    <text evidence="9">The sequence shown here is derived from an EMBL/GenBank/DDBJ whole genome shotgun (WGS) entry which is preliminary data.</text>
</comment>
<evidence type="ECO:0000313" key="9">
    <source>
        <dbReference type="EMBL" id="KAJ7343386.1"/>
    </source>
</evidence>
<dbReference type="Proteomes" id="UP001218218">
    <property type="component" value="Unassembled WGS sequence"/>
</dbReference>
<dbReference type="GO" id="GO:0046872">
    <property type="term" value="F:metal ion binding"/>
    <property type="evidence" value="ECO:0007669"/>
    <property type="project" value="UniProtKB-KW"/>
</dbReference>